<accession>A0ABD2XVB3</accession>
<dbReference type="Proteomes" id="UP001630127">
    <property type="component" value="Unassembled WGS sequence"/>
</dbReference>
<proteinExistence type="predicted"/>
<evidence type="ECO:0000256" key="1">
    <source>
        <dbReference type="SAM" id="Phobius"/>
    </source>
</evidence>
<protein>
    <recommendedName>
        <fullName evidence="4">Transmembrane protein</fullName>
    </recommendedName>
</protein>
<feature type="transmembrane region" description="Helical" evidence="1">
    <location>
        <begin position="55"/>
        <end position="74"/>
    </location>
</feature>
<sequence>MESYKEKCRKLPCSRPRKFNRPIQDETCSKEEGGCRKMKKPCTDVFQRLRQKKKLSGFPLFGFWLLASSVTYHLKKFRGCCGVMKNSRLETEESLVSSYFSIPVVPPPTTATNASAA</sequence>
<reference evidence="2 3" key="1">
    <citation type="submission" date="2024-11" db="EMBL/GenBank/DDBJ databases">
        <title>A near-complete genome assembly of Cinchona calisaya.</title>
        <authorList>
            <person name="Lian D.C."/>
            <person name="Zhao X.W."/>
            <person name="Wei L."/>
        </authorList>
    </citation>
    <scope>NUCLEOTIDE SEQUENCE [LARGE SCALE GENOMIC DNA]</scope>
    <source>
        <tissue evidence="2">Nenye</tissue>
    </source>
</reference>
<keyword evidence="1" id="KW-0472">Membrane</keyword>
<keyword evidence="3" id="KW-1185">Reference proteome</keyword>
<gene>
    <name evidence="2" type="ORF">ACH5RR_040842</name>
</gene>
<keyword evidence="1" id="KW-1133">Transmembrane helix</keyword>
<evidence type="ECO:0000313" key="2">
    <source>
        <dbReference type="EMBL" id="KAL3498110.1"/>
    </source>
</evidence>
<name>A0ABD2XVB3_9GENT</name>
<dbReference type="EMBL" id="JBJUIK010000017">
    <property type="protein sequence ID" value="KAL3498110.1"/>
    <property type="molecule type" value="Genomic_DNA"/>
</dbReference>
<dbReference type="AlphaFoldDB" id="A0ABD2XVB3"/>
<evidence type="ECO:0008006" key="4">
    <source>
        <dbReference type="Google" id="ProtNLM"/>
    </source>
</evidence>
<keyword evidence="1" id="KW-0812">Transmembrane</keyword>
<evidence type="ECO:0000313" key="3">
    <source>
        <dbReference type="Proteomes" id="UP001630127"/>
    </source>
</evidence>
<organism evidence="2 3">
    <name type="scientific">Cinchona calisaya</name>
    <dbReference type="NCBI Taxonomy" id="153742"/>
    <lineage>
        <taxon>Eukaryota</taxon>
        <taxon>Viridiplantae</taxon>
        <taxon>Streptophyta</taxon>
        <taxon>Embryophyta</taxon>
        <taxon>Tracheophyta</taxon>
        <taxon>Spermatophyta</taxon>
        <taxon>Magnoliopsida</taxon>
        <taxon>eudicotyledons</taxon>
        <taxon>Gunneridae</taxon>
        <taxon>Pentapetalae</taxon>
        <taxon>asterids</taxon>
        <taxon>lamiids</taxon>
        <taxon>Gentianales</taxon>
        <taxon>Rubiaceae</taxon>
        <taxon>Cinchonoideae</taxon>
        <taxon>Cinchoneae</taxon>
        <taxon>Cinchona</taxon>
    </lineage>
</organism>
<comment type="caution">
    <text evidence="2">The sequence shown here is derived from an EMBL/GenBank/DDBJ whole genome shotgun (WGS) entry which is preliminary data.</text>
</comment>